<feature type="non-terminal residue" evidence="2">
    <location>
        <position position="1"/>
    </location>
</feature>
<dbReference type="AlphaFoldDB" id="A0A8S4QFN1"/>
<dbReference type="OrthoDB" id="7425820at2759"/>
<sequence>RSHLCQLLNLKGRLDLTVTQRGSGSEHVEQQPVLEYNDSSSDSEPEVGVYQSGSEHSWEDEVDGESLEGSHSDMSDDEADD</sequence>
<evidence type="ECO:0000313" key="2">
    <source>
        <dbReference type="EMBL" id="CAH2208510.1"/>
    </source>
</evidence>
<evidence type="ECO:0000256" key="1">
    <source>
        <dbReference type="SAM" id="MobiDB-lite"/>
    </source>
</evidence>
<dbReference type="EMBL" id="CAKXAJ010003783">
    <property type="protein sequence ID" value="CAH2208510.1"/>
    <property type="molecule type" value="Genomic_DNA"/>
</dbReference>
<evidence type="ECO:0000313" key="3">
    <source>
        <dbReference type="Proteomes" id="UP000838756"/>
    </source>
</evidence>
<proteinExistence type="predicted"/>
<accession>A0A8S4QFN1</accession>
<name>A0A8S4QFN1_9NEOP</name>
<comment type="caution">
    <text evidence="2">The sequence shown here is derived from an EMBL/GenBank/DDBJ whole genome shotgun (WGS) entry which is preliminary data.</text>
</comment>
<gene>
    <name evidence="2" type="primary">jg24648</name>
    <name evidence="2" type="ORF">PAEG_LOCUS1118</name>
</gene>
<protein>
    <submittedName>
        <fullName evidence="2">Jg24648 protein</fullName>
    </submittedName>
</protein>
<reference evidence="2" key="1">
    <citation type="submission" date="2022-03" db="EMBL/GenBank/DDBJ databases">
        <authorList>
            <person name="Lindestad O."/>
        </authorList>
    </citation>
    <scope>NUCLEOTIDE SEQUENCE</scope>
</reference>
<keyword evidence="3" id="KW-1185">Reference proteome</keyword>
<feature type="region of interest" description="Disordered" evidence="1">
    <location>
        <begin position="21"/>
        <end position="81"/>
    </location>
</feature>
<dbReference type="Proteomes" id="UP000838756">
    <property type="component" value="Unassembled WGS sequence"/>
</dbReference>
<organism evidence="2 3">
    <name type="scientific">Pararge aegeria aegeria</name>
    <dbReference type="NCBI Taxonomy" id="348720"/>
    <lineage>
        <taxon>Eukaryota</taxon>
        <taxon>Metazoa</taxon>
        <taxon>Ecdysozoa</taxon>
        <taxon>Arthropoda</taxon>
        <taxon>Hexapoda</taxon>
        <taxon>Insecta</taxon>
        <taxon>Pterygota</taxon>
        <taxon>Neoptera</taxon>
        <taxon>Endopterygota</taxon>
        <taxon>Lepidoptera</taxon>
        <taxon>Glossata</taxon>
        <taxon>Ditrysia</taxon>
        <taxon>Papilionoidea</taxon>
        <taxon>Nymphalidae</taxon>
        <taxon>Satyrinae</taxon>
        <taxon>Satyrini</taxon>
        <taxon>Parargina</taxon>
        <taxon>Pararge</taxon>
    </lineage>
</organism>